<feature type="coiled-coil region" evidence="3">
    <location>
        <begin position="1034"/>
        <end position="1061"/>
    </location>
</feature>
<dbReference type="Pfam" id="PF05266">
    <property type="entry name" value="DUF724"/>
    <property type="match status" value="1"/>
</dbReference>
<feature type="domain" description="Agenet" evidence="5">
    <location>
        <begin position="30"/>
        <end position="99"/>
    </location>
</feature>
<dbReference type="EMBL" id="CP144752">
    <property type="protein sequence ID" value="WVZ90496.1"/>
    <property type="molecule type" value="Genomic_DNA"/>
</dbReference>
<evidence type="ECO:0000313" key="7">
    <source>
        <dbReference type="Proteomes" id="UP001341281"/>
    </source>
</evidence>
<keyword evidence="2" id="KW-0341">Growth regulation</keyword>
<sequence>MRRGRPPKNRRPRPRVSAEEAGDPIPEPVLLLPVGAEVEVRSDDPGFAGAFFEATVVAALDAGGYLVRYDTLETEACDGTPLVEPAAAAHVRPRPPPPGRREFALHEAVDALHNEGWWSGVVSAVPPPPVGAGRYEVTFPTSREVMPFEAAELRPRLVFKAGKWVPFADAGNGSPLFRKGERVEVSGSVKKFGEFWNPATVLKVIDATYFLVQYRHAGKHMELVTEIMNAEYIRPARPFILMDSKYRLSPSSYVEIFHEGSWQPGVIMKVFGVGFSKKYVVKSKNHETSRDDMLTVEFTQLRPHFDWDGRGWVRCMKKKPAKRGPILTSPKRPTCTALVPCSDTEQMRVTSRFYHNMKLNDVDIVSGAVSSLLSVHNGNESKHKPFSYLKKVVRPQHAVLALDSQMASPLMLSTTGFNHLRNDSSVSLRGYVEKSSSQMIAMPSGLQTGQAHSSLFGQFGQLRSIPQGPVLGMQSSNPYFGSVVGSKKAMTDQKKQSTNESSCMIAHHQNSSAEPVVETDLSRKRKECVDFQPTRENPEIRKKRMVDKSIEGANDNVVISEEATKQNTGDHEPPNDAIPVSGLHSQTSTVSCTDLDPIKDGSQESTGVDKMSKIDELCQVGYIRAPEHVATKVDDLTENLVQSITPASNNHNHEVNVLCSDSSNQSGMQAIKDGMCAIMEQEQNSCERFRESFSVVGDAARVSLLPSPISFGAAVQDLELSEDSIVDMVDCMTSFVVPADSLSNMSPVKLSGAILNMAPSSENCDTENNDNLDKVDHQESVIVLSNRRPQTQDASIVYPFLDTSSLLNADMLITEVSTNEFAVNEQHEASREVCTSAIVECAADKISNSQMPAVDMGNSNEAEFGTNKSTLSRLPLVDVSVSTTVEHHNSLIVPEEFGYSSPAGNRTYHSCSQLLQRSQVVHEAIMADRHSGSLGVKSFPFMKTSPMWVHIEAMEVFNKVPQQPKFHQFQQHPPELREGLALGLMFSFANIAESVKRLKIEDETAVFEEKMKGLSLLEAEGFDVRVLRSHVAALLHKKNSRNELQHAMKVLEEKISQKEVDDQQASMQISALNTALHQHEVYAGLIRSIMKSVIRKRLNNATDLSNLRMEASELGKSYASAEQNL</sequence>
<dbReference type="PANTHER" id="PTHR31917">
    <property type="entry name" value="AGENET DOMAIN-CONTAINING PROTEIN-RELATED"/>
    <property type="match status" value="1"/>
</dbReference>
<feature type="domain" description="Agenet" evidence="5">
    <location>
        <begin position="175"/>
        <end position="241"/>
    </location>
</feature>
<accession>A0AAQ3UEP4</accession>
<dbReference type="InterPro" id="IPR014002">
    <property type="entry name" value="Agenet_dom_plant"/>
</dbReference>
<feature type="domain" description="Agenet" evidence="5">
    <location>
        <begin position="246"/>
        <end position="309"/>
    </location>
</feature>
<dbReference type="SMART" id="SM00743">
    <property type="entry name" value="Agenet"/>
    <property type="match status" value="4"/>
</dbReference>
<keyword evidence="3" id="KW-0175">Coiled coil</keyword>
<evidence type="ECO:0000259" key="5">
    <source>
        <dbReference type="SMART" id="SM00743"/>
    </source>
</evidence>
<protein>
    <recommendedName>
        <fullName evidence="5">Agenet domain-containing protein</fullName>
    </recommendedName>
</protein>
<reference evidence="6 7" key="1">
    <citation type="submission" date="2024-02" db="EMBL/GenBank/DDBJ databases">
        <title>High-quality chromosome-scale genome assembly of Pensacola bahiagrass (Paspalum notatum Flugge var. saurae).</title>
        <authorList>
            <person name="Vega J.M."/>
            <person name="Podio M."/>
            <person name="Orjuela J."/>
            <person name="Siena L.A."/>
            <person name="Pessino S.C."/>
            <person name="Combes M.C."/>
            <person name="Mariac C."/>
            <person name="Albertini E."/>
            <person name="Pupilli F."/>
            <person name="Ortiz J.P.A."/>
            <person name="Leblanc O."/>
        </authorList>
    </citation>
    <scope>NUCLEOTIDE SEQUENCE [LARGE SCALE GENOMIC DNA]</scope>
    <source>
        <strain evidence="6">R1</strain>
        <tissue evidence="6">Leaf</tissue>
    </source>
</reference>
<dbReference type="InterPro" id="IPR008395">
    <property type="entry name" value="Agenet-like_dom"/>
</dbReference>
<keyword evidence="7" id="KW-1185">Reference proteome</keyword>
<feature type="domain" description="Agenet" evidence="5">
    <location>
        <begin position="101"/>
        <end position="161"/>
    </location>
</feature>
<feature type="region of interest" description="Disordered" evidence="4">
    <location>
        <begin position="564"/>
        <end position="607"/>
    </location>
</feature>
<gene>
    <name evidence="6" type="ORF">U9M48_036794</name>
</gene>
<evidence type="ECO:0000256" key="1">
    <source>
        <dbReference type="ARBA" id="ARBA00022448"/>
    </source>
</evidence>
<dbReference type="PANTHER" id="PTHR31917:SF147">
    <property type="entry name" value="AGENET DOMAIN-CONTAINING PROTEIN"/>
    <property type="match status" value="1"/>
</dbReference>
<evidence type="ECO:0000313" key="6">
    <source>
        <dbReference type="EMBL" id="WVZ90496.1"/>
    </source>
</evidence>
<evidence type="ECO:0000256" key="3">
    <source>
        <dbReference type="SAM" id="Coils"/>
    </source>
</evidence>
<dbReference type="InterPro" id="IPR007930">
    <property type="entry name" value="DUF724"/>
</dbReference>
<dbReference type="AlphaFoldDB" id="A0AAQ3UEP4"/>
<dbReference type="Pfam" id="PF05641">
    <property type="entry name" value="Agenet"/>
    <property type="match status" value="2"/>
</dbReference>
<feature type="compositionally biased region" description="Polar residues" evidence="4">
    <location>
        <begin position="583"/>
        <end position="592"/>
    </location>
</feature>
<feature type="compositionally biased region" description="Basic and acidic residues" evidence="4">
    <location>
        <begin position="564"/>
        <end position="574"/>
    </location>
</feature>
<feature type="region of interest" description="Disordered" evidence="4">
    <location>
        <begin position="1"/>
        <end position="27"/>
    </location>
</feature>
<proteinExistence type="predicted"/>
<organism evidence="6 7">
    <name type="scientific">Paspalum notatum var. saurae</name>
    <dbReference type="NCBI Taxonomy" id="547442"/>
    <lineage>
        <taxon>Eukaryota</taxon>
        <taxon>Viridiplantae</taxon>
        <taxon>Streptophyta</taxon>
        <taxon>Embryophyta</taxon>
        <taxon>Tracheophyta</taxon>
        <taxon>Spermatophyta</taxon>
        <taxon>Magnoliopsida</taxon>
        <taxon>Liliopsida</taxon>
        <taxon>Poales</taxon>
        <taxon>Poaceae</taxon>
        <taxon>PACMAD clade</taxon>
        <taxon>Panicoideae</taxon>
        <taxon>Andropogonodae</taxon>
        <taxon>Paspaleae</taxon>
        <taxon>Paspalinae</taxon>
        <taxon>Paspalum</taxon>
    </lineage>
</organism>
<evidence type="ECO:0000256" key="2">
    <source>
        <dbReference type="ARBA" id="ARBA00022604"/>
    </source>
</evidence>
<dbReference type="Proteomes" id="UP001341281">
    <property type="component" value="Chromosome 08"/>
</dbReference>
<evidence type="ECO:0000256" key="4">
    <source>
        <dbReference type="SAM" id="MobiDB-lite"/>
    </source>
</evidence>
<feature type="compositionally biased region" description="Basic residues" evidence="4">
    <location>
        <begin position="1"/>
        <end position="14"/>
    </location>
</feature>
<name>A0AAQ3UEP4_PASNO</name>
<keyword evidence="1" id="KW-0813">Transport</keyword>